<evidence type="ECO:0000256" key="7">
    <source>
        <dbReference type="SAM" id="Coils"/>
    </source>
</evidence>
<dbReference type="NCBIfam" id="NF002058">
    <property type="entry name" value="PRK00888.1"/>
    <property type="match status" value="1"/>
</dbReference>
<dbReference type="InterPro" id="IPR023081">
    <property type="entry name" value="Cell_div_FtsB"/>
</dbReference>
<sequence length="94" mass="11028">MLIVLLLLLQYKLWVGDGGVPEVLHLQKEVEKQRQYKKQLEERNASLFAEVKDLKKGRDAIEERARSELGMIHKDERFYQIIKTDNASDSEKND</sequence>
<keyword evidence="4" id="KW-1133">Transmembrane helix</keyword>
<dbReference type="PANTHER" id="PTHR37485:SF1">
    <property type="entry name" value="CELL DIVISION PROTEIN FTSB"/>
    <property type="match status" value="1"/>
</dbReference>
<dbReference type="AlphaFoldDB" id="A0A3B0X2E3"/>
<keyword evidence="3" id="KW-0812">Transmembrane</keyword>
<evidence type="ECO:0000256" key="2">
    <source>
        <dbReference type="ARBA" id="ARBA00022618"/>
    </source>
</evidence>
<evidence type="ECO:0000256" key="1">
    <source>
        <dbReference type="ARBA" id="ARBA00022475"/>
    </source>
</evidence>
<accession>A0A3B0X2E3</accession>
<keyword evidence="7" id="KW-0175">Coiled coil</keyword>
<dbReference type="EMBL" id="UOFI01000022">
    <property type="protein sequence ID" value="VAW62418.1"/>
    <property type="molecule type" value="Genomic_DNA"/>
</dbReference>
<evidence type="ECO:0000256" key="6">
    <source>
        <dbReference type="ARBA" id="ARBA00023306"/>
    </source>
</evidence>
<gene>
    <name evidence="8" type="ORF">MNBD_GAMMA09-3609</name>
</gene>
<dbReference type="GO" id="GO:0043093">
    <property type="term" value="P:FtsZ-dependent cytokinesis"/>
    <property type="evidence" value="ECO:0007669"/>
    <property type="project" value="TreeGrafter"/>
</dbReference>
<name>A0A3B0X2E3_9ZZZZ</name>
<evidence type="ECO:0000256" key="4">
    <source>
        <dbReference type="ARBA" id="ARBA00022989"/>
    </source>
</evidence>
<keyword evidence="2 8" id="KW-0132">Cell division</keyword>
<keyword evidence="5" id="KW-0472">Membrane</keyword>
<dbReference type="HAMAP" id="MF_00599">
    <property type="entry name" value="FtsB"/>
    <property type="match status" value="1"/>
</dbReference>
<feature type="coiled-coil region" evidence="7">
    <location>
        <begin position="23"/>
        <end position="57"/>
    </location>
</feature>
<dbReference type="PANTHER" id="PTHR37485">
    <property type="entry name" value="CELL DIVISION PROTEIN FTSB"/>
    <property type="match status" value="1"/>
</dbReference>
<evidence type="ECO:0000256" key="5">
    <source>
        <dbReference type="ARBA" id="ARBA00023136"/>
    </source>
</evidence>
<proteinExistence type="inferred from homology"/>
<organism evidence="8">
    <name type="scientific">hydrothermal vent metagenome</name>
    <dbReference type="NCBI Taxonomy" id="652676"/>
    <lineage>
        <taxon>unclassified sequences</taxon>
        <taxon>metagenomes</taxon>
        <taxon>ecological metagenomes</taxon>
    </lineage>
</organism>
<protein>
    <submittedName>
        <fullName evidence="8">Cell division protein DivIC (FtsB), stabilizes FtsL against RasP cleavage</fullName>
    </submittedName>
</protein>
<keyword evidence="6" id="KW-0131">Cell cycle</keyword>
<dbReference type="InterPro" id="IPR007060">
    <property type="entry name" value="FtsL/DivIC"/>
</dbReference>
<evidence type="ECO:0000256" key="3">
    <source>
        <dbReference type="ARBA" id="ARBA00022692"/>
    </source>
</evidence>
<evidence type="ECO:0000313" key="8">
    <source>
        <dbReference type="EMBL" id="VAW62418.1"/>
    </source>
</evidence>
<dbReference type="Pfam" id="PF04977">
    <property type="entry name" value="DivIC"/>
    <property type="match status" value="1"/>
</dbReference>
<reference evidence="8" key="1">
    <citation type="submission" date="2018-06" db="EMBL/GenBank/DDBJ databases">
        <authorList>
            <person name="Zhirakovskaya E."/>
        </authorList>
    </citation>
    <scope>NUCLEOTIDE SEQUENCE</scope>
</reference>
<keyword evidence="1" id="KW-1003">Cell membrane</keyword>
<dbReference type="GO" id="GO:0030428">
    <property type="term" value="C:cell septum"/>
    <property type="evidence" value="ECO:0007669"/>
    <property type="project" value="TreeGrafter"/>
</dbReference>